<comment type="similarity">
    <text evidence="2">Belongs to the bacterial solute-binding protein SsuA/TauA family.</text>
</comment>
<dbReference type="GO" id="GO:0016020">
    <property type="term" value="C:membrane"/>
    <property type="evidence" value="ECO:0007669"/>
    <property type="project" value="InterPro"/>
</dbReference>
<proteinExistence type="inferred from homology"/>
<dbReference type="KEGG" id="mos:AXE82_04765"/>
<evidence type="ECO:0000313" key="10">
    <source>
        <dbReference type="Proteomes" id="UP000255230"/>
    </source>
</evidence>
<dbReference type="Proteomes" id="UP000255230">
    <property type="component" value="Unassembled WGS sequence"/>
</dbReference>
<dbReference type="InterPro" id="IPR001638">
    <property type="entry name" value="Solute-binding_3/MltF_N"/>
</dbReference>
<comment type="function">
    <text evidence="5">Part of a binding-protein-dependent transport system for aliphatic sulfonates. Putative binding protein.</text>
</comment>
<evidence type="ECO:0000259" key="8">
    <source>
        <dbReference type="SMART" id="SM00062"/>
    </source>
</evidence>
<dbReference type="GO" id="GO:0042597">
    <property type="term" value="C:periplasmic space"/>
    <property type="evidence" value="ECO:0007669"/>
    <property type="project" value="UniProtKB-SubCell"/>
</dbReference>
<dbReference type="AlphaFoldDB" id="A0A378QC17"/>
<dbReference type="GeneID" id="35778025"/>
<dbReference type="InterPro" id="IPR010067">
    <property type="entry name" value="ABC_SsuA_sub-bd"/>
</dbReference>
<evidence type="ECO:0000256" key="1">
    <source>
        <dbReference type="ARBA" id="ARBA00004418"/>
    </source>
</evidence>
<name>A0A378QC17_FAUOS</name>
<dbReference type="PROSITE" id="PS51257">
    <property type="entry name" value="PROKAR_LIPOPROTEIN"/>
    <property type="match status" value="1"/>
</dbReference>
<evidence type="ECO:0000256" key="5">
    <source>
        <dbReference type="ARBA" id="ARBA00055538"/>
    </source>
</evidence>
<accession>A0A378QC17</accession>
<feature type="chain" id="PRO_5016904865" description="Putative aliphatic sulfonates-binding protein" evidence="7">
    <location>
        <begin position="20"/>
        <end position="338"/>
    </location>
</feature>
<dbReference type="FunFam" id="3.40.190.10:FF:000050">
    <property type="entry name" value="Sulfonate ABC transporter substrate-binding protein"/>
    <property type="match status" value="1"/>
</dbReference>
<dbReference type="RefSeq" id="WP_062332012.1">
    <property type="nucleotide sequence ID" value="NZ_CBCRZU010000015.1"/>
</dbReference>
<evidence type="ECO:0000256" key="7">
    <source>
        <dbReference type="SAM" id="SignalP"/>
    </source>
</evidence>
<reference evidence="9 10" key="1">
    <citation type="submission" date="2018-06" db="EMBL/GenBank/DDBJ databases">
        <authorList>
            <consortium name="Pathogen Informatics"/>
            <person name="Doyle S."/>
        </authorList>
    </citation>
    <scope>NUCLEOTIDE SEQUENCE [LARGE SCALE GENOMIC DNA]</scope>
    <source>
        <strain evidence="9 10">NCTC10465</strain>
    </source>
</reference>
<evidence type="ECO:0000256" key="2">
    <source>
        <dbReference type="ARBA" id="ARBA00010742"/>
    </source>
</evidence>
<dbReference type="SMART" id="SM00062">
    <property type="entry name" value="PBPb"/>
    <property type="match status" value="1"/>
</dbReference>
<dbReference type="PANTHER" id="PTHR30024">
    <property type="entry name" value="ALIPHATIC SULFONATES-BINDING PROTEIN-RELATED"/>
    <property type="match status" value="1"/>
</dbReference>
<organism evidence="9 10">
    <name type="scientific">Faucicola osloensis</name>
    <name type="common">Moraxella osloensis</name>
    <dbReference type="NCBI Taxonomy" id="34062"/>
    <lineage>
        <taxon>Bacteria</taxon>
        <taxon>Pseudomonadati</taxon>
        <taxon>Pseudomonadota</taxon>
        <taxon>Gammaproteobacteria</taxon>
        <taxon>Moraxellales</taxon>
        <taxon>Moraxellaceae</taxon>
        <taxon>Faucicola</taxon>
    </lineage>
</organism>
<dbReference type="Gene3D" id="3.40.190.10">
    <property type="entry name" value="Periplasmic binding protein-like II"/>
    <property type="match status" value="2"/>
</dbReference>
<gene>
    <name evidence="9" type="primary">ssuA</name>
    <name evidence="9" type="ORF">NCTC10465_00513</name>
</gene>
<dbReference type="InterPro" id="IPR015168">
    <property type="entry name" value="SsuA/THI5"/>
</dbReference>
<feature type="domain" description="Solute-binding protein family 3/N-terminal" evidence="8">
    <location>
        <begin position="52"/>
        <end position="269"/>
    </location>
</feature>
<evidence type="ECO:0000256" key="4">
    <source>
        <dbReference type="ARBA" id="ARBA00022729"/>
    </source>
</evidence>
<dbReference type="GO" id="GO:0042626">
    <property type="term" value="F:ATPase-coupled transmembrane transporter activity"/>
    <property type="evidence" value="ECO:0007669"/>
    <property type="project" value="InterPro"/>
</dbReference>
<evidence type="ECO:0000256" key="3">
    <source>
        <dbReference type="ARBA" id="ARBA00022448"/>
    </source>
</evidence>
<evidence type="ECO:0000256" key="6">
    <source>
        <dbReference type="ARBA" id="ARBA00070228"/>
    </source>
</evidence>
<keyword evidence="3" id="KW-0813">Transport</keyword>
<evidence type="ECO:0000313" key="9">
    <source>
        <dbReference type="EMBL" id="STY96747.1"/>
    </source>
</evidence>
<keyword evidence="10" id="KW-1185">Reference proteome</keyword>
<sequence>MKKVSALLISGFSISLLLAGCQQNTTKSANAATTNEAQTNDIKSGDSKPLEEVRIGLQSSGALVYLRESKLLEKSLEKSGIKVNWVQFQSGPPMLEALNTNNIDFGTTGDTPPIFAQAAGSNLVYVAYEKPSPQSEAVIVPANSTLKSVAELKGKSVAVTKGSSANYTLLKALERDKLSFADIDVKYLQPSDARAAFESGKLDAWTVWEPYLSSAKIELKARVLTDATGLKPNNTSFYLASTDFAQKHPDVVKDIVKAIDEADKAITADPVTFSKMIQKVTNLKPDVALASVKSRNYGVNYITDDIIQAQQQEADTFYKNKLLPKQIQVKDIVWYPPK</sequence>
<dbReference type="EMBL" id="UGPY01000001">
    <property type="protein sequence ID" value="STY96747.1"/>
    <property type="molecule type" value="Genomic_DNA"/>
</dbReference>
<dbReference type="NCBIfam" id="TIGR01728">
    <property type="entry name" value="SsuA_fam"/>
    <property type="match status" value="1"/>
</dbReference>
<protein>
    <recommendedName>
        <fullName evidence="6">Putative aliphatic sulfonates-binding protein</fullName>
    </recommendedName>
</protein>
<feature type="signal peptide" evidence="7">
    <location>
        <begin position="1"/>
        <end position="19"/>
    </location>
</feature>
<dbReference type="Pfam" id="PF09084">
    <property type="entry name" value="NMT1"/>
    <property type="match status" value="1"/>
</dbReference>
<comment type="subcellular location">
    <subcellularLocation>
        <location evidence="1">Periplasm</location>
    </subcellularLocation>
</comment>
<dbReference type="SUPFAM" id="SSF53850">
    <property type="entry name" value="Periplasmic binding protein-like II"/>
    <property type="match status" value="1"/>
</dbReference>
<keyword evidence="4 7" id="KW-0732">Signal</keyword>
<dbReference type="PANTHER" id="PTHR30024:SF42">
    <property type="entry name" value="ALIPHATIC SULFONATES-BINDING PROTEIN-RELATED"/>
    <property type="match status" value="1"/>
</dbReference>